<dbReference type="EMBL" id="BDQX01000016">
    <property type="protein sequence ID" value="GBG05705.1"/>
    <property type="molecule type" value="Genomic_DNA"/>
</dbReference>
<dbReference type="PANTHER" id="PTHR43152:SF3">
    <property type="entry name" value="UVRABC SYSTEM PROTEIN A"/>
    <property type="match status" value="1"/>
</dbReference>
<evidence type="ECO:0000256" key="1">
    <source>
        <dbReference type="ARBA" id="ARBA00004496"/>
    </source>
</evidence>
<keyword evidence="7" id="KW-0067">ATP-binding</keyword>
<dbReference type="InterPro" id="IPR017871">
    <property type="entry name" value="ABC_transporter-like_CS"/>
</dbReference>
<dbReference type="GO" id="GO:0005737">
    <property type="term" value="C:cytoplasm"/>
    <property type="evidence" value="ECO:0007669"/>
    <property type="project" value="UniProtKB-SubCell"/>
</dbReference>
<feature type="domain" description="ABC transporter" evidence="14">
    <location>
        <begin position="445"/>
        <end position="742"/>
    </location>
</feature>
<evidence type="ECO:0000256" key="11">
    <source>
        <dbReference type="ARBA" id="ARBA00038000"/>
    </source>
</evidence>
<evidence type="ECO:0000256" key="12">
    <source>
        <dbReference type="ARBA" id="ARBA00039316"/>
    </source>
</evidence>
<evidence type="ECO:0000256" key="3">
    <source>
        <dbReference type="ARBA" id="ARBA00022737"/>
    </source>
</evidence>
<keyword evidence="4" id="KW-0547">Nucleotide-binding</keyword>
<keyword evidence="10" id="KW-0234">DNA repair</keyword>
<evidence type="ECO:0000256" key="5">
    <source>
        <dbReference type="ARBA" id="ARBA00022763"/>
    </source>
</evidence>
<feature type="domain" description="ABC transporter" evidence="14">
    <location>
        <begin position="1"/>
        <end position="443"/>
    </location>
</feature>
<dbReference type="Pfam" id="PF00005">
    <property type="entry name" value="ABC_tran"/>
    <property type="match status" value="1"/>
</dbReference>
<dbReference type="SUPFAM" id="SSF52540">
    <property type="entry name" value="P-loop containing nucleoside triphosphate hydrolases"/>
    <property type="match status" value="2"/>
</dbReference>
<keyword evidence="9" id="KW-0238">DNA-binding</keyword>
<dbReference type="GO" id="GO:0016887">
    <property type="term" value="F:ATP hydrolysis activity"/>
    <property type="evidence" value="ECO:0007669"/>
    <property type="project" value="InterPro"/>
</dbReference>
<dbReference type="Gene3D" id="1.10.8.280">
    <property type="entry name" value="ABC transporter ATPase domain-like"/>
    <property type="match status" value="1"/>
</dbReference>
<dbReference type="InterPro" id="IPR003439">
    <property type="entry name" value="ABC_transporter-like_ATP-bd"/>
</dbReference>
<reference evidence="15 16" key="1">
    <citation type="submission" date="2017-08" db="EMBL/GenBank/DDBJ databases">
        <title>Substantial Increase in Enzyme Production by Combined Drug-Resistance Mutations in Paenibacillus agaridevorans.</title>
        <authorList>
            <person name="Tanaka Y."/>
            <person name="Funane K."/>
            <person name="Hosaka T."/>
            <person name="Shiwa Y."/>
            <person name="Fujita N."/>
            <person name="Miyazaki T."/>
            <person name="Yoshikawa H."/>
            <person name="Murakami K."/>
            <person name="Kasahara K."/>
            <person name="Inaoka T."/>
            <person name="Hiraga Y."/>
            <person name="Ochi K."/>
        </authorList>
    </citation>
    <scope>NUCLEOTIDE SEQUENCE [LARGE SCALE GENOMIC DNA]</scope>
    <source>
        <strain evidence="15 16">T-3040</strain>
    </source>
</reference>
<evidence type="ECO:0000256" key="10">
    <source>
        <dbReference type="ARBA" id="ARBA00023204"/>
    </source>
</evidence>
<keyword evidence="3" id="KW-0677">Repeat</keyword>
<dbReference type="GO" id="GO:0004518">
    <property type="term" value="F:nuclease activity"/>
    <property type="evidence" value="ECO:0007669"/>
    <property type="project" value="UniProtKB-KW"/>
</dbReference>
<evidence type="ECO:0000313" key="15">
    <source>
        <dbReference type="EMBL" id="GBG05705.1"/>
    </source>
</evidence>
<dbReference type="PROSITE" id="PS00211">
    <property type="entry name" value="ABC_TRANSPORTER_1"/>
    <property type="match status" value="1"/>
</dbReference>
<evidence type="ECO:0000256" key="2">
    <source>
        <dbReference type="ARBA" id="ARBA00022490"/>
    </source>
</evidence>
<comment type="similarity">
    <text evidence="11">Belongs to the ABC transporter superfamily. UvrA family.</text>
</comment>
<comment type="subcellular location">
    <subcellularLocation>
        <location evidence="1">Cytoplasm</location>
    </subcellularLocation>
</comment>
<evidence type="ECO:0000256" key="8">
    <source>
        <dbReference type="ARBA" id="ARBA00022881"/>
    </source>
</evidence>
<keyword evidence="5" id="KW-0227">DNA damage</keyword>
<evidence type="ECO:0000256" key="6">
    <source>
        <dbReference type="ARBA" id="ARBA00022769"/>
    </source>
</evidence>
<dbReference type="PANTHER" id="PTHR43152">
    <property type="entry name" value="UVRABC SYSTEM PROTEIN A"/>
    <property type="match status" value="1"/>
</dbReference>
<evidence type="ECO:0000256" key="7">
    <source>
        <dbReference type="ARBA" id="ARBA00022840"/>
    </source>
</evidence>
<dbReference type="AlphaFoldDB" id="A0A2R5EHY8"/>
<name>A0A2R5EHY8_9BACL</name>
<dbReference type="RefSeq" id="WP_108991162.1">
    <property type="nucleotide sequence ID" value="NZ_BDQX01000016.1"/>
</dbReference>
<evidence type="ECO:0000256" key="9">
    <source>
        <dbReference type="ARBA" id="ARBA00023125"/>
    </source>
</evidence>
<dbReference type="GO" id="GO:0003677">
    <property type="term" value="F:DNA binding"/>
    <property type="evidence" value="ECO:0007669"/>
    <property type="project" value="UniProtKB-KW"/>
</dbReference>
<gene>
    <name evidence="15" type="ORF">PAT3040_00189</name>
</gene>
<keyword evidence="8" id="KW-0267">Excision nuclease</keyword>
<dbReference type="Proteomes" id="UP000245202">
    <property type="component" value="Unassembled WGS sequence"/>
</dbReference>
<sequence length="758" mass="82889">MNGYDIVIEGARENNLKNVNVRIPKQKITIFTGVSGSGKSSLVFDTISAEAQRQLNETFSAFVRNRLPRISQPDTDLIENLSTAVVIDQKRLGGNSRSTVGTITDIYAMLRLLFSRIGKPLVGSSHVFSFNEPAGMCPECSGVGQVVQFSVDKLLDKSKSLNDGAILFPVFKVGSWYLNTYTHSGLFDNDKRLADYTPAEWDALLNGKESKIVYRSIGGDIESNYEGLLPKLTRLYVKRDISEISDAKRETVERFLSYSECNLCGGSRLNQAALGCRINGYNIAECAAMEIGELIRMIEAIRDPVAGPMIGGILTRLNHLVSIGLDYLSLDRQTATLSGGESQRIKMVRHLSSSLTGMIYIFDEPSVGLHPRDVHRLNGMLRQLRDKGNTVLVVEHDREVIEIADYIIDVGPLAGTRGGEIVYEGDFAGLLRADTPTGRHLKQSLPLKTSTRTPTDWMTVTSARLHNLKDVTVDIPVGVLTVVTGVAGSGKSTLINGAFLPSHPEAIVIDQSAVGTSIRSNPATYTGMMDEIRRLFAASNKVSASLFSFNSKGACSNCQGLGMIYTDLAFLEPIRTICESCEGRRFSDEVLEYKLNGKSISDILAMTVREALEFFSRKELLRQLQTLEDVGLGYVTLGQPLSTLSGGECQRIKLAGELHKEGNLYVMDEPTTGLHMYDISRLMDIMNRLVDGGNTVVVIEHNMDVIKRADWIIDMGPEGGHQGGRIVFEGTPVQLAAAEHSITGAYLRKSEGGQGASS</sequence>
<evidence type="ECO:0000256" key="13">
    <source>
        <dbReference type="ARBA" id="ARBA00042156"/>
    </source>
</evidence>
<comment type="caution">
    <text evidence="15">The sequence shown here is derived from an EMBL/GenBank/DDBJ whole genome shotgun (WGS) entry which is preliminary data.</text>
</comment>
<protein>
    <recommendedName>
        <fullName evidence="12">UvrABC system protein A</fullName>
    </recommendedName>
    <alternativeName>
        <fullName evidence="13">Excinuclease ABC subunit A</fullName>
    </alternativeName>
</protein>
<keyword evidence="16" id="KW-1185">Reference proteome</keyword>
<dbReference type="GO" id="GO:0005524">
    <property type="term" value="F:ATP binding"/>
    <property type="evidence" value="ECO:0007669"/>
    <property type="project" value="UniProtKB-KW"/>
</dbReference>
<dbReference type="CDD" id="cd03270">
    <property type="entry name" value="ABC_UvrA_I"/>
    <property type="match status" value="1"/>
</dbReference>
<dbReference type="GO" id="GO:0006281">
    <property type="term" value="P:DNA repair"/>
    <property type="evidence" value="ECO:0007669"/>
    <property type="project" value="UniProtKB-KW"/>
</dbReference>
<organism evidence="15 16">
    <name type="scientific">Paenibacillus agaridevorans</name>
    <dbReference type="NCBI Taxonomy" id="171404"/>
    <lineage>
        <taxon>Bacteria</taxon>
        <taxon>Bacillati</taxon>
        <taxon>Bacillota</taxon>
        <taxon>Bacilli</taxon>
        <taxon>Bacillales</taxon>
        <taxon>Paenibacillaceae</taxon>
        <taxon>Paenibacillus</taxon>
    </lineage>
</organism>
<dbReference type="Gene3D" id="1.20.1580.10">
    <property type="entry name" value="ABC transporter ATPase like domain"/>
    <property type="match status" value="2"/>
</dbReference>
<evidence type="ECO:0000256" key="4">
    <source>
        <dbReference type="ARBA" id="ARBA00022741"/>
    </source>
</evidence>
<dbReference type="Gene3D" id="3.40.50.300">
    <property type="entry name" value="P-loop containing nucleotide triphosphate hydrolases"/>
    <property type="match status" value="2"/>
</dbReference>
<keyword evidence="2" id="KW-0963">Cytoplasm</keyword>
<proteinExistence type="inferred from homology"/>
<accession>A0A2R5EHY8</accession>
<keyword evidence="6" id="KW-0228">DNA excision</keyword>
<evidence type="ECO:0000313" key="16">
    <source>
        <dbReference type="Proteomes" id="UP000245202"/>
    </source>
</evidence>
<dbReference type="InterPro" id="IPR027417">
    <property type="entry name" value="P-loop_NTPase"/>
</dbReference>
<evidence type="ECO:0000259" key="14">
    <source>
        <dbReference type="PROSITE" id="PS50893"/>
    </source>
</evidence>
<dbReference type="PROSITE" id="PS50893">
    <property type="entry name" value="ABC_TRANSPORTER_2"/>
    <property type="match status" value="2"/>
</dbReference>